<comment type="caution">
    <text evidence="3">The sequence shown here is derived from an EMBL/GenBank/DDBJ whole genome shotgun (WGS) entry which is preliminary data.</text>
</comment>
<dbReference type="InterPro" id="IPR000742">
    <property type="entry name" value="EGF"/>
</dbReference>
<feature type="signal peptide" evidence="1">
    <location>
        <begin position="1"/>
        <end position="20"/>
    </location>
</feature>
<reference evidence="3" key="1">
    <citation type="journal article" date="2023" name="Mol. Biol. Evol.">
        <title>Third-Generation Sequencing Reveals the Adaptive Role of the Epigenome in Three Deep-Sea Polychaetes.</title>
        <authorList>
            <person name="Perez M."/>
            <person name="Aroh O."/>
            <person name="Sun Y."/>
            <person name="Lan Y."/>
            <person name="Juniper S.K."/>
            <person name="Young C.R."/>
            <person name="Angers B."/>
            <person name="Qian P.Y."/>
        </authorList>
    </citation>
    <scope>NUCLEOTIDE SEQUENCE</scope>
    <source>
        <strain evidence="3">P08H-3</strain>
    </source>
</reference>
<dbReference type="PROSITE" id="PS00022">
    <property type="entry name" value="EGF_1"/>
    <property type="match status" value="1"/>
</dbReference>
<keyword evidence="4" id="KW-1185">Reference proteome</keyword>
<sequence length="348" mass="39677">MIKFVFILVSLACGVYFCHGDPNYVKMIAHYKQIRNVPDDGCKIGVIPDIPYLSLCLMQCSKNDDCLTVLHESNTCSWYKSCERYHDIGPGQEIITKTYTERITYSEVCEKMMPCKHGEPCNTTTLYPFFTCLCTSWCQGTTCERCYPIPGLFASKTTMTLANGKTVEGLGEDGWIVSNNYHYPLSLLMRRQDGSIDFPNKLWNDYKNGFGQLGEKLCLTTTSSYRVHFDLVTFDGRWAYAEYSTFSIGPESDNYRLHIGGYSGNASDKMFGRGIADYIENNMPFTTLDRDNDNLKKGLCCCGGWWFNRCGYVRLTGRYGLPLKYLHGVSWGSFDQHLAYADMKIKQH</sequence>
<dbReference type="PANTHER" id="PTHR19143">
    <property type="entry name" value="FIBRINOGEN/TENASCIN/ANGIOPOEITIN"/>
    <property type="match status" value="1"/>
</dbReference>
<dbReference type="Gene3D" id="3.90.215.10">
    <property type="entry name" value="Gamma Fibrinogen, chain A, domain 1"/>
    <property type="match status" value="1"/>
</dbReference>
<dbReference type="InterPro" id="IPR036056">
    <property type="entry name" value="Fibrinogen-like_C"/>
</dbReference>
<accession>A0AAD9J8N3</accession>
<dbReference type="GO" id="GO:0005615">
    <property type="term" value="C:extracellular space"/>
    <property type="evidence" value="ECO:0007669"/>
    <property type="project" value="TreeGrafter"/>
</dbReference>
<feature type="chain" id="PRO_5042080957" description="Fibrinogen C-terminal domain-containing protein" evidence="1">
    <location>
        <begin position="21"/>
        <end position="348"/>
    </location>
</feature>
<evidence type="ECO:0000313" key="3">
    <source>
        <dbReference type="EMBL" id="KAK2147930.1"/>
    </source>
</evidence>
<organism evidence="3 4">
    <name type="scientific">Paralvinella palmiformis</name>
    <dbReference type="NCBI Taxonomy" id="53620"/>
    <lineage>
        <taxon>Eukaryota</taxon>
        <taxon>Metazoa</taxon>
        <taxon>Spiralia</taxon>
        <taxon>Lophotrochozoa</taxon>
        <taxon>Annelida</taxon>
        <taxon>Polychaeta</taxon>
        <taxon>Sedentaria</taxon>
        <taxon>Canalipalpata</taxon>
        <taxon>Terebellida</taxon>
        <taxon>Terebelliformia</taxon>
        <taxon>Alvinellidae</taxon>
        <taxon>Paralvinella</taxon>
    </lineage>
</organism>
<name>A0AAD9J8N3_9ANNE</name>
<evidence type="ECO:0000259" key="2">
    <source>
        <dbReference type="PROSITE" id="PS51406"/>
    </source>
</evidence>
<protein>
    <recommendedName>
        <fullName evidence="2">Fibrinogen C-terminal domain-containing protein</fullName>
    </recommendedName>
</protein>
<dbReference type="InterPro" id="IPR014716">
    <property type="entry name" value="Fibrinogen_a/b/g_C_1"/>
</dbReference>
<dbReference type="Proteomes" id="UP001208570">
    <property type="component" value="Unassembled WGS sequence"/>
</dbReference>
<dbReference type="PROSITE" id="PS51406">
    <property type="entry name" value="FIBRINOGEN_C_2"/>
    <property type="match status" value="1"/>
</dbReference>
<dbReference type="SUPFAM" id="SSF56496">
    <property type="entry name" value="Fibrinogen C-terminal domain-like"/>
    <property type="match status" value="1"/>
</dbReference>
<gene>
    <name evidence="3" type="ORF">LSH36_528g02058</name>
</gene>
<dbReference type="SMART" id="SM00186">
    <property type="entry name" value="FBG"/>
    <property type="match status" value="1"/>
</dbReference>
<dbReference type="AlphaFoldDB" id="A0AAD9J8N3"/>
<evidence type="ECO:0000256" key="1">
    <source>
        <dbReference type="SAM" id="SignalP"/>
    </source>
</evidence>
<dbReference type="EMBL" id="JAODUP010000528">
    <property type="protein sequence ID" value="KAK2147930.1"/>
    <property type="molecule type" value="Genomic_DNA"/>
</dbReference>
<evidence type="ECO:0000313" key="4">
    <source>
        <dbReference type="Proteomes" id="UP001208570"/>
    </source>
</evidence>
<dbReference type="Pfam" id="PF00147">
    <property type="entry name" value="Fibrinogen_C"/>
    <property type="match status" value="1"/>
</dbReference>
<keyword evidence="1" id="KW-0732">Signal</keyword>
<feature type="domain" description="Fibrinogen C-terminal" evidence="2">
    <location>
        <begin position="134"/>
        <end position="348"/>
    </location>
</feature>
<dbReference type="InterPro" id="IPR002181">
    <property type="entry name" value="Fibrinogen_a/b/g_C_dom"/>
</dbReference>
<proteinExistence type="predicted"/>
<dbReference type="InterPro" id="IPR050373">
    <property type="entry name" value="Fibrinogen_C-term_domain"/>
</dbReference>